<gene>
    <name evidence="2" type="ORF">F6X38_19230</name>
</gene>
<reference evidence="2 3" key="1">
    <citation type="submission" date="2019-09" db="EMBL/GenBank/DDBJ databases">
        <title>YIM 132180 draft genome.</title>
        <authorList>
            <person name="Zhang K."/>
        </authorList>
    </citation>
    <scope>NUCLEOTIDE SEQUENCE [LARGE SCALE GENOMIC DNA]</scope>
    <source>
        <strain evidence="2 3">YIM 132180</strain>
    </source>
</reference>
<name>A0A7V7PLH8_9HYPH</name>
<evidence type="ECO:0000256" key="1">
    <source>
        <dbReference type="SAM" id="MobiDB-lite"/>
    </source>
</evidence>
<evidence type="ECO:0000313" key="2">
    <source>
        <dbReference type="EMBL" id="KAB0677248.1"/>
    </source>
</evidence>
<accession>A0A7V7PLH8</accession>
<sequence length="84" mass="9340">MLKVDDVSIRFAGRDGAATHALRRTKARALAGKKLTTSRDRGTDAHRNRRKGDPTCDFERSQRSLDAGGSSRTSVRSGNGRRWR</sequence>
<proteinExistence type="predicted"/>
<feature type="region of interest" description="Disordered" evidence="1">
    <location>
        <begin position="14"/>
        <end position="84"/>
    </location>
</feature>
<feature type="compositionally biased region" description="Basic and acidic residues" evidence="1">
    <location>
        <begin position="37"/>
        <end position="63"/>
    </location>
</feature>
<dbReference type="AlphaFoldDB" id="A0A7V7PLH8"/>
<keyword evidence="3" id="KW-1185">Reference proteome</keyword>
<dbReference type="EMBL" id="VZDO01000018">
    <property type="protein sequence ID" value="KAB0677248.1"/>
    <property type="molecule type" value="Genomic_DNA"/>
</dbReference>
<organism evidence="2 3">
    <name type="scientific">Plantimonas leprariae</name>
    <dbReference type="NCBI Taxonomy" id="2615207"/>
    <lineage>
        <taxon>Bacteria</taxon>
        <taxon>Pseudomonadati</taxon>
        <taxon>Pseudomonadota</taxon>
        <taxon>Alphaproteobacteria</taxon>
        <taxon>Hyphomicrobiales</taxon>
        <taxon>Aurantimonadaceae</taxon>
        <taxon>Plantimonas</taxon>
    </lineage>
</organism>
<evidence type="ECO:0000313" key="3">
    <source>
        <dbReference type="Proteomes" id="UP000432089"/>
    </source>
</evidence>
<comment type="caution">
    <text evidence="2">The sequence shown here is derived from an EMBL/GenBank/DDBJ whole genome shotgun (WGS) entry which is preliminary data.</text>
</comment>
<protein>
    <submittedName>
        <fullName evidence="2">Uncharacterized protein</fullName>
    </submittedName>
</protein>
<dbReference type="Proteomes" id="UP000432089">
    <property type="component" value="Unassembled WGS sequence"/>
</dbReference>